<accession>A0A2P5YFB9</accession>
<protein>
    <submittedName>
        <fullName evidence="2">Uncharacterized protein</fullName>
    </submittedName>
</protein>
<feature type="compositionally biased region" description="Basic and acidic residues" evidence="1">
    <location>
        <begin position="276"/>
        <end position="286"/>
    </location>
</feature>
<sequence>MNKGQEEVNDDDTKQEPPRTKTTETVHYYHVENKDTHEERRLQIEELDEWRAHKLRIHDKPKLRQNEFDTSPNLLKVGDKVLLDAADPHIVNTNPNRKTPLTVLSIFPFGTRSTNSSNHPDHPLESFSEHTARHTGVPKAVANRGRDTAVLYGRVKARHYFPKTRDAINPHGRATWSWINFIGDYGHGNEKHGRARGKARFCFFETGARHAHAIKPRTIIQGHVAGHNLNCKNSKNMGSPSEYTGVALGRQAAASTRQMSPQGILSMLNMRMIESRRGTSPQHEDPPTQPPPPSRPVFVAASYADISERLT</sequence>
<dbReference type="EMBL" id="KZ663273">
    <property type="protein sequence ID" value="PPS14279.1"/>
    <property type="molecule type" value="Genomic_DNA"/>
</dbReference>
<evidence type="ECO:0000256" key="1">
    <source>
        <dbReference type="SAM" id="MobiDB-lite"/>
    </source>
</evidence>
<evidence type="ECO:0000313" key="3">
    <source>
        <dbReference type="Proteomes" id="UP000239757"/>
    </source>
</evidence>
<feature type="region of interest" description="Disordered" evidence="1">
    <location>
        <begin position="1"/>
        <end position="25"/>
    </location>
</feature>
<proteinExistence type="predicted"/>
<evidence type="ECO:0000313" key="2">
    <source>
        <dbReference type="EMBL" id="PPS14279.1"/>
    </source>
</evidence>
<feature type="region of interest" description="Disordered" evidence="1">
    <location>
        <begin position="276"/>
        <end position="297"/>
    </location>
</feature>
<dbReference type="AlphaFoldDB" id="A0A2P5YFB9"/>
<name>A0A2P5YFB9_GOSBA</name>
<dbReference type="Proteomes" id="UP000239757">
    <property type="component" value="Unassembled WGS sequence"/>
</dbReference>
<reference evidence="2 3" key="1">
    <citation type="submission" date="2015-01" db="EMBL/GenBank/DDBJ databases">
        <title>Genome of allotetraploid Gossypium barbadense reveals genomic plasticity and fiber elongation in cotton evolution.</title>
        <authorList>
            <person name="Chen X."/>
            <person name="Liu X."/>
            <person name="Zhao B."/>
            <person name="Zheng H."/>
            <person name="Hu Y."/>
            <person name="Lu G."/>
            <person name="Yang C."/>
            <person name="Chen J."/>
            <person name="Shan C."/>
            <person name="Zhang L."/>
            <person name="Zhou Y."/>
            <person name="Wang L."/>
            <person name="Guo W."/>
            <person name="Bai Y."/>
            <person name="Ruan J."/>
            <person name="Shangguan X."/>
            <person name="Mao Y."/>
            <person name="Jiang J."/>
            <person name="Zhu Y."/>
            <person name="Lei J."/>
            <person name="Kang H."/>
            <person name="Chen S."/>
            <person name="He X."/>
            <person name="Wang R."/>
            <person name="Wang Y."/>
            <person name="Chen J."/>
            <person name="Wang L."/>
            <person name="Yu S."/>
            <person name="Wang B."/>
            <person name="Wei J."/>
            <person name="Song S."/>
            <person name="Lu X."/>
            <person name="Gao Z."/>
            <person name="Gu W."/>
            <person name="Deng X."/>
            <person name="Ma D."/>
            <person name="Wang S."/>
            <person name="Liang W."/>
            <person name="Fang L."/>
            <person name="Cai C."/>
            <person name="Zhu X."/>
            <person name="Zhou B."/>
            <person name="Zhang Y."/>
            <person name="Chen Z."/>
            <person name="Xu S."/>
            <person name="Zhu R."/>
            <person name="Wang S."/>
            <person name="Zhang T."/>
            <person name="Zhao G."/>
        </authorList>
    </citation>
    <scope>NUCLEOTIDE SEQUENCE [LARGE SCALE GENOMIC DNA]</scope>
    <source>
        <strain evidence="3">cv. Xinhai21</strain>
        <tissue evidence="2">Leaf</tissue>
    </source>
</reference>
<gene>
    <name evidence="2" type="ORF">GOBAR_AA06298</name>
</gene>
<organism evidence="2 3">
    <name type="scientific">Gossypium barbadense</name>
    <name type="common">Sea Island cotton</name>
    <name type="synonym">Hibiscus barbadensis</name>
    <dbReference type="NCBI Taxonomy" id="3634"/>
    <lineage>
        <taxon>Eukaryota</taxon>
        <taxon>Viridiplantae</taxon>
        <taxon>Streptophyta</taxon>
        <taxon>Embryophyta</taxon>
        <taxon>Tracheophyta</taxon>
        <taxon>Spermatophyta</taxon>
        <taxon>Magnoliopsida</taxon>
        <taxon>eudicotyledons</taxon>
        <taxon>Gunneridae</taxon>
        <taxon>Pentapetalae</taxon>
        <taxon>rosids</taxon>
        <taxon>malvids</taxon>
        <taxon>Malvales</taxon>
        <taxon>Malvaceae</taxon>
        <taxon>Malvoideae</taxon>
        <taxon>Gossypium</taxon>
    </lineage>
</organism>